<dbReference type="AlphaFoldDB" id="W0FNF0"/>
<accession>W0FNF0</accession>
<dbReference type="Gene3D" id="3.40.190.10">
    <property type="entry name" value="Periplasmic binding protein-like II"/>
    <property type="match status" value="2"/>
</dbReference>
<dbReference type="InterPro" id="IPR050950">
    <property type="entry name" value="HTH-type_LysR_regulators"/>
</dbReference>
<comment type="similarity">
    <text evidence="1">Belongs to the LysR transcriptional regulatory family.</text>
</comment>
<reference evidence="6" key="1">
    <citation type="journal article" date="2013" name="PLoS ONE">
        <title>Metagenomic insights into the carbohydrate-active enzymes carried by the microorganisms adhering to solid digesta in the rumen of cows.</title>
        <authorList>
            <person name="Wang L."/>
            <person name="Hatem A."/>
            <person name="Catalyurek U.V."/>
            <person name="Morrison M."/>
            <person name="Yu Z."/>
        </authorList>
    </citation>
    <scope>NUCLEOTIDE SEQUENCE</scope>
</reference>
<dbReference type="InterPro" id="IPR036390">
    <property type="entry name" value="WH_DNA-bd_sf"/>
</dbReference>
<dbReference type="GO" id="GO:0003677">
    <property type="term" value="F:DNA binding"/>
    <property type="evidence" value="ECO:0007669"/>
    <property type="project" value="UniProtKB-KW"/>
</dbReference>
<dbReference type="GO" id="GO:0003700">
    <property type="term" value="F:DNA-binding transcription factor activity"/>
    <property type="evidence" value="ECO:0007669"/>
    <property type="project" value="InterPro"/>
</dbReference>
<dbReference type="GO" id="GO:0005829">
    <property type="term" value="C:cytosol"/>
    <property type="evidence" value="ECO:0007669"/>
    <property type="project" value="TreeGrafter"/>
</dbReference>
<proteinExistence type="inferred from homology"/>
<evidence type="ECO:0000256" key="2">
    <source>
        <dbReference type="ARBA" id="ARBA00023015"/>
    </source>
</evidence>
<evidence type="ECO:0000256" key="3">
    <source>
        <dbReference type="ARBA" id="ARBA00023125"/>
    </source>
</evidence>
<dbReference type="EMBL" id="KC246797">
    <property type="protein sequence ID" value="AHF24530.1"/>
    <property type="molecule type" value="Genomic_DNA"/>
</dbReference>
<evidence type="ECO:0000256" key="1">
    <source>
        <dbReference type="ARBA" id="ARBA00009437"/>
    </source>
</evidence>
<keyword evidence="3" id="KW-0238">DNA-binding</keyword>
<dbReference type="PRINTS" id="PR00039">
    <property type="entry name" value="HTHLYSR"/>
</dbReference>
<keyword evidence="4" id="KW-0804">Transcription</keyword>
<name>W0FNF0_9BACT</name>
<organism evidence="6">
    <name type="scientific">uncultured bacterium Contig248</name>
    <dbReference type="NCBI Taxonomy" id="1393544"/>
    <lineage>
        <taxon>Bacteria</taxon>
        <taxon>environmental samples</taxon>
    </lineage>
</organism>
<protein>
    <submittedName>
        <fullName evidence="6">Transcriptional regulator, LysR family</fullName>
    </submittedName>
</protein>
<dbReference type="Pfam" id="PF00126">
    <property type="entry name" value="HTH_1"/>
    <property type="match status" value="1"/>
</dbReference>
<dbReference type="FunFam" id="1.10.10.10:FF:000001">
    <property type="entry name" value="LysR family transcriptional regulator"/>
    <property type="match status" value="1"/>
</dbReference>
<evidence type="ECO:0000256" key="4">
    <source>
        <dbReference type="ARBA" id="ARBA00023163"/>
    </source>
</evidence>
<dbReference type="InterPro" id="IPR005119">
    <property type="entry name" value="LysR_subst-bd"/>
</dbReference>
<sequence length="300" mass="33758">MNTRQFRYILTLAAEGSFSKAAKALCISQPSLSQYVKKIEKQCGLPLFERTNNEVRLTDAGRLYIEAGRKVLDIEHQMEGQFTDLMEKKTGSLIIGTAPYRAAGTMPGVAARFQSLHPGMHLVIREGTTAELEEGMQHGEFDLCLTMLPVDPLFFEVEKVKEEELLLAVPASFSEEFAEEGTPMGKQFPLTSVRKLDGQRLVLLSEGQYMREMLERLSVEYRFTVRPAAVVKSIEAQIEMVKAGVGMAIVPSGIEHFAAHGEVRFYEFREDLPKREVAVMWRKGQPLSETAKELKELLLQ</sequence>
<dbReference type="SUPFAM" id="SSF53850">
    <property type="entry name" value="Periplasmic binding protein-like II"/>
    <property type="match status" value="1"/>
</dbReference>
<dbReference type="Gene3D" id="1.10.10.10">
    <property type="entry name" value="Winged helix-like DNA-binding domain superfamily/Winged helix DNA-binding domain"/>
    <property type="match status" value="1"/>
</dbReference>
<evidence type="ECO:0000313" key="6">
    <source>
        <dbReference type="EMBL" id="AHF24530.1"/>
    </source>
</evidence>
<evidence type="ECO:0000259" key="5">
    <source>
        <dbReference type="PROSITE" id="PS50931"/>
    </source>
</evidence>
<dbReference type="CDD" id="cd05466">
    <property type="entry name" value="PBP2_LTTR_substrate"/>
    <property type="match status" value="1"/>
</dbReference>
<dbReference type="InterPro" id="IPR036388">
    <property type="entry name" value="WH-like_DNA-bd_sf"/>
</dbReference>
<dbReference type="Pfam" id="PF03466">
    <property type="entry name" value="LysR_substrate"/>
    <property type="match status" value="1"/>
</dbReference>
<feature type="domain" description="HTH lysR-type" evidence="5">
    <location>
        <begin position="1"/>
        <end position="58"/>
    </location>
</feature>
<keyword evidence="2" id="KW-0805">Transcription regulation</keyword>
<dbReference type="PANTHER" id="PTHR30419">
    <property type="entry name" value="HTH-TYPE TRANSCRIPTIONAL REGULATOR YBHD"/>
    <property type="match status" value="1"/>
</dbReference>
<dbReference type="InterPro" id="IPR000847">
    <property type="entry name" value="LysR_HTH_N"/>
</dbReference>
<dbReference type="SUPFAM" id="SSF46785">
    <property type="entry name" value="Winged helix' DNA-binding domain"/>
    <property type="match status" value="1"/>
</dbReference>
<dbReference type="PROSITE" id="PS50931">
    <property type="entry name" value="HTH_LYSR"/>
    <property type="match status" value="1"/>
</dbReference>